<dbReference type="Gene3D" id="3.40.50.2000">
    <property type="entry name" value="Glycogen Phosphorylase B"/>
    <property type="match status" value="2"/>
</dbReference>
<dbReference type="AlphaFoldDB" id="A0A0A8J4I6"/>
<accession>A0A0A8J4I6</accession>
<dbReference type="GO" id="GO:0016757">
    <property type="term" value="F:glycosyltransferase activity"/>
    <property type="evidence" value="ECO:0007669"/>
    <property type="project" value="UniProtKB-KW"/>
</dbReference>
<evidence type="ECO:0000313" key="6">
    <source>
        <dbReference type="Proteomes" id="UP000480485"/>
    </source>
</evidence>
<evidence type="ECO:0000313" key="4">
    <source>
        <dbReference type="EMBL" id="BAQ01319.1"/>
    </source>
</evidence>
<organism evidence="4">
    <name type="scientific">Escherichia coli</name>
    <dbReference type="NCBI Taxonomy" id="562"/>
    <lineage>
        <taxon>Bacteria</taxon>
        <taxon>Pseudomonadati</taxon>
        <taxon>Pseudomonadota</taxon>
        <taxon>Gammaproteobacteria</taxon>
        <taxon>Enterobacterales</taxon>
        <taxon>Enterobacteriaceae</taxon>
        <taxon>Escherichia</taxon>
    </lineage>
</organism>
<evidence type="ECO:0000313" key="3">
    <source>
        <dbReference type="EMBL" id="AIG62876.1"/>
    </source>
</evidence>
<dbReference type="InterPro" id="IPR028098">
    <property type="entry name" value="Glyco_trans_4-like_N"/>
</dbReference>
<proteinExistence type="predicted"/>
<evidence type="ECO:0000259" key="2">
    <source>
        <dbReference type="Pfam" id="PF13439"/>
    </source>
</evidence>
<dbReference type="Pfam" id="PF00534">
    <property type="entry name" value="Glycos_transf_1"/>
    <property type="match status" value="1"/>
</dbReference>
<keyword evidence="4" id="KW-0808">Transferase</keyword>
<dbReference type="PANTHER" id="PTHR45947">
    <property type="entry name" value="SULFOQUINOVOSYL TRANSFERASE SQD2"/>
    <property type="match status" value="1"/>
</dbReference>
<dbReference type="InterPro" id="IPR001296">
    <property type="entry name" value="Glyco_trans_1"/>
</dbReference>
<gene>
    <name evidence="3" type="primary">pimB</name>
    <name evidence="5" type="ORF">GP954_03160</name>
</gene>
<dbReference type="EMBL" id="AB812037">
    <property type="protein sequence ID" value="BAQ01319.1"/>
    <property type="molecule type" value="Genomic_DNA"/>
</dbReference>
<evidence type="ECO:0000259" key="1">
    <source>
        <dbReference type="Pfam" id="PF00534"/>
    </source>
</evidence>
<dbReference type="RefSeq" id="WP_000866500.1">
    <property type="nucleotide sequence ID" value="NZ_AP025546.1"/>
</dbReference>
<dbReference type="PANTHER" id="PTHR45947:SF3">
    <property type="entry name" value="SULFOQUINOVOSYL TRANSFERASE SQD2"/>
    <property type="match status" value="1"/>
</dbReference>
<evidence type="ECO:0000313" key="5">
    <source>
        <dbReference type="EMBL" id="MWT84193.1"/>
    </source>
</evidence>
<dbReference type="PATRIC" id="fig|562.7399.peg.2633"/>
<dbReference type="SUPFAM" id="SSF53756">
    <property type="entry name" value="UDP-Glycosyltransferase/glycogen phosphorylase"/>
    <property type="match status" value="1"/>
</dbReference>
<sequence length="369" mass="41397">MKVLQFSKFYPPVHGGIEQVAFDISEGITKSNGQPVDVLCVDPIGERKDDGKFRYKVYRQKLFAQLFSTPLSFSLILRWRAIRNNYDVIHVHLPNPMAVLALFLFPPKGKIVLHWHSDIVKQKKLLLLFAPLQKWILDKCTCIIVTSPVYGQSSPTLQPYQDKIVCIPIGVDTHVMPLNDELEKSIKKRYQNKKIVFSLGRLVYYKGMEYLIDAAKELPPDYIVLIGGTGPLIDTLKQKVANDGLSDKVVLLGSINYSDLASYYKSCDVFCLPSIHESEAFGVVQLEAMSFSRPLVSTNIPRSGVAWVNQHNETGIVVEPNDAKALAKGIVSVVQNSATFSKGAKARFDTMFTKELMVKNIINLYSSLK</sequence>
<name>A0A0A8J4I6_ECOLX</name>
<feature type="domain" description="Glycosyltransferase subfamily 4-like N-terminal" evidence="2">
    <location>
        <begin position="15"/>
        <end position="174"/>
    </location>
</feature>
<dbReference type="Proteomes" id="UP000480485">
    <property type="component" value="Unassembled WGS sequence"/>
</dbReference>
<dbReference type="EMBL" id="KJ778812">
    <property type="protein sequence ID" value="AIG62876.1"/>
    <property type="molecule type" value="Genomic_DNA"/>
</dbReference>
<reference evidence="3" key="2">
    <citation type="journal article" date="2016" name="PLoS ONE">
        <title>Comparison of O-Antigen Gene Clusters of All O-Serogroups of Escherichia coli and Proposal for Adopting a New Nomenclature for O-Typing.</title>
        <authorList>
            <person name="DebRoy C."/>
            <person name="Fratamico P.M."/>
            <person name="Yan X."/>
            <person name="Baranzoni G."/>
            <person name="Liu Y."/>
            <person name="Needleman D.S."/>
            <person name="Tebbs R."/>
            <person name="O'Connell C.D."/>
            <person name="Allred A."/>
            <person name="Swimley M."/>
            <person name="Mwangi M."/>
            <person name="Kapur V."/>
            <person name="Raygoza Garay J.A."/>
            <person name="Roberts E.L."/>
            <person name="Katani R."/>
        </authorList>
    </citation>
    <scope>NUCLEOTIDE SEQUENCE</scope>
    <source>
        <strain evidence="3">H 53</strain>
    </source>
</reference>
<dbReference type="InterPro" id="IPR050194">
    <property type="entry name" value="Glycosyltransferase_grp1"/>
</dbReference>
<feature type="domain" description="Glycosyl transferase family 1" evidence="1">
    <location>
        <begin position="182"/>
        <end position="337"/>
    </location>
</feature>
<dbReference type="EMBL" id="WTRN01000017">
    <property type="protein sequence ID" value="MWT84193.1"/>
    <property type="molecule type" value="Genomic_DNA"/>
</dbReference>
<keyword evidence="3" id="KW-0328">Glycosyltransferase</keyword>
<protein>
    <submittedName>
        <fullName evidence="3">GDP-mannose-dependent alpha-(1-6)-phosphatidylinositol monomannoside mannosyltransferase</fullName>
    </submittedName>
    <submittedName>
        <fullName evidence="4 5">Glycosyltransferase</fullName>
    </submittedName>
</protein>
<reference evidence="5 6" key="3">
    <citation type="submission" date="2019-12" db="EMBL/GenBank/DDBJ databases">
        <title>Enteriobacteria Tanzani isolates_8377-8380.</title>
        <authorList>
            <person name="Subbiah M."/>
            <person name="Call D."/>
        </authorList>
    </citation>
    <scope>NUCLEOTIDE SEQUENCE [LARGE SCALE GENOMIC DNA]</scope>
    <source>
        <strain evidence="5 6">8378wC7</strain>
    </source>
</reference>
<reference evidence="4" key="1">
    <citation type="journal article" date="2014" name="DNA Res.">
        <title>A complete view of the genetic diversity of the Escherichia coli O-antigen biosynthesis gene cluster.</title>
        <authorList>
            <person name="Iguchi A."/>
            <person name="Iyoda S."/>
            <person name="Kikuchi T."/>
            <person name="Ogura Y."/>
            <person name="Katsura K."/>
            <person name="Ohnishi M."/>
            <person name="Hayashi T."/>
            <person name="Thomson N.R."/>
        </authorList>
    </citation>
    <scope>NUCLEOTIDE SEQUENCE</scope>
    <source>
        <strain evidence="4">H53</strain>
    </source>
</reference>
<dbReference type="Pfam" id="PF13439">
    <property type="entry name" value="Glyco_transf_4"/>
    <property type="match status" value="1"/>
</dbReference>